<proteinExistence type="predicted"/>
<dbReference type="Proteomes" id="UP001305647">
    <property type="component" value="Unassembled WGS sequence"/>
</dbReference>
<name>A0AAN6SWY0_9PEZI</name>
<evidence type="ECO:0000313" key="1">
    <source>
        <dbReference type="EMBL" id="KAK4096056.1"/>
    </source>
</evidence>
<gene>
    <name evidence="1" type="ORF">N658DRAFT_436904</name>
</gene>
<keyword evidence="2" id="KW-1185">Reference proteome</keyword>
<reference evidence="1" key="1">
    <citation type="journal article" date="2023" name="Mol. Phylogenet. Evol.">
        <title>Genome-scale phylogeny and comparative genomics of the fungal order Sordariales.</title>
        <authorList>
            <person name="Hensen N."/>
            <person name="Bonometti L."/>
            <person name="Westerberg I."/>
            <person name="Brannstrom I.O."/>
            <person name="Guillou S."/>
            <person name="Cros-Aarteil S."/>
            <person name="Calhoun S."/>
            <person name="Haridas S."/>
            <person name="Kuo A."/>
            <person name="Mondo S."/>
            <person name="Pangilinan J."/>
            <person name="Riley R."/>
            <person name="LaButti K."/>
            <person name="Andreopoulos B."/>
            <person name="Lipzen A."/>
            <person name="Chen C."/>
            <person name="Yan M."/>
            <person name="Daum C."/>
            <person name="Ng V."/>
            <person name="Clum A."/>
            <person name="Steindorff A."/>
            <person name="Ohm R.A."/>
            <person name="Martin F."/>
            <person name="Silar P."/>
            <person name="Natvig D.O."/>
            <person name="Lalanne C."/>
            <person name="Gautier V."/>
            <person name="Ament-Velasquez S.L."/>
            <person name="Kruys A."/>
            <person name="Hutchinson M.I."/>
            <person name="Powell A.J."/>
            <person name="Barry K."/>
            <person name="Miller A.N."/>
            <person name="Grigoriev I.V."/>
            <person name="Debuchy R."/>
            <person name="Gladieux P."/>
            <person name="Hiltunen Thoren M."/>
            <person name="Johannesson H."/>
        </authorList>
    </citation>
    <scope>NUCLEOTIDE SEQUENCE</scope>
    <source>
        <strain evidence="1">CBS 757.83</strain>
    </source>
</reference>
<accession>A0AAN6SWY0</accession>
<evidence type="ECO:0000313" key="2">
    <source>
        <dbReference type="Proteomes" id="UP001305647"/>
    </source>
</evidence>
<comment type="caution">
    <text evidence="1">The sequence shown here is derived from an EMBL/GenBank/DDBJ whole genome shotgun (WGS) entry which is preliminary data.</text>
</comment>
<dbReference type="EMBL" id="MU863743">
    <property type="protein sequence ID" value="KAK4096056.1"/>
    <property type="molecule type" value="Genomic_DNA"/>
</dbReference>
<sequence>MCYRKIFLHHQCAHYITFLVENCVTDNVECQTVKDKTVMSNKYPCIVQSCPFYGRFD</sequence>
<protein>
    <submittedName>
        <fullName evidence="1">Uncharacterized protein</fullName>
    </submittedName>
</protein>
<organism evidence="1 2">
    <name type="scientific">Parathielavia hyrcaniae</name>
    <dbReference type="NCBI Taxonomy" id="113614"/>
    <lineage>
        <taxon>Eukaryota</taxon>
        <taxon>Fungi</taxon>
        <taxon>Dikarya</taxon>
        <taxon>Ascomycota</taxon>
        <taxon>Pezizomycotina</taxon>
        <taxon>Sordariomycetes</taxon>
        <taxon>Sordariomycetidae</taxon>
        <taxon>Sordariales</taxon>
        <taxon>Chaetomiaceae</taxon>
        <taxon>Parathielavia</taxon>
    </lineage>
</organism>
<dbReference type="AlphaFoldDB" id="A0AAN6SWY0"/>
<reference evidence="1" key="2">
    <citation type="submission" date="2023-05" db="EMBL/GenBank/DDBJ databases">
        <authorList>
            <consortium name="Lawrence Berkeley National Laboratory"/>
            <person name="Steindorff A."/>
            <person name="Hensen N."/>
            <person name="Bonometti L."/>
            <person name="Westerberg I."/>
            <person name="Brannstrom I.O."/>
            <person name="Guillou S."/>
            <person name="Cros-Aarteil S."/>
            <person name="Calhoun S."/>
            <person name="Haridas S."/>
            <person name="Kuo A."/>
            <person name="Mondo S."/>
            <person name="Pangilinan J."/>
            <person name="Riley R."/>
            <person name="Labutti K."/>
            <person name="Andreopoulos B."/>
            <person name="Lipzen A."/>
            <person name="Chen C."/>
            <person name="Yanf M."/>
            <person name="Daum C."/>
            <person name="Ng V."/>
            <person name="Clum A."/>
            <person name="Ohm R."/>
            <person name="Martin F."/>
            <person name="Silar P."/>
            <person name="Natvig D."/>
            <person name="Lalanne C."/>
            <person name="Gautier V."/>
            <person name="Ament-Velasquez S.L."/>
            <person name="Kruys A."/>
            <person name="Hutchinson M.I."/>
            <person name="Powell A.J."/>
            <person name="Barry K."/>
            <person name="Miller A.N."/>
            <person name="Grigoriev I.V."/>
            <person name="Debuchy R."/>
            <person name="Gladieux P."/>
            <person name="Thoren M.H."/>
            <person name="Johannesson H."/>
        </authorList>
    </citation>
    <scope>NUCLEOTIDE SEQUENCE</scope>
    <source>
        <strain evidence="1">CBS 757.83</strain>
    </source>
</reference>